<keyword evidence="1" id="KW-0472">Membrane</keyword>
<name>A2DDB9_TRIV3</name>
<gene>
    <name evidence="2" type="ORF">TVAG_013630</name>
</gene>
<dbReference type="KEGG" id="tva:5467148"/>
<proteinExistence type="predicted"/>
<organism evidence="2 3">
    <name type="scientific">Trichomonas vaginalis (strain ATCC PRA-98 / G3)</name>
    <dbReference type="NCBI Taxonomy" id="412133"/>
    <lineage>
        <taxon>Eukaryota</taxon>
        <taxon>Metamonada</taxon>
        <taxon>Parabasalia</taxon>
        <taxon>Trichomonadida</taxon>
        <taxon>Trichomonadidae</taxon>
        <taxon>Trichomonas</taxon>
    </lineage>
</organism>
<protein>
    <submittedName>
        <fullName evidence="2">Uncharacterized protein</fullName>
    </submittedName>
</protein>
<reference evidence="2" key="1">
    <citation type="submission" date="2006-10" db="EMBL/GenBank/DDBJ databases">
        <authorList>
            <person name="Amadeo P."/>
            <person name="Zhao Q."/>
            <person name="Wortman J."/>
            <person name="Fraser-Liggett C."/>
            <person name="Carlton J."/>
        </authorList>
    </citation>
    <scope>NUCLEOTIDE SEQUENCE</scope>
    <source>
        <strain evidence="2">G3</strain>
    </source>
</reference>
<evidence type="ECO:0000313" key="3">
    <source>
        <dbReference type="Proteomes" id="UP000001542"/>
    </source>
</evidence>
<dbReference type="InParanoid" id="A2DDB9"/>
<dbReference type="EMBL" id="DS113189">
    <property type="protein sequence ID" value="EAY21598.1"/>
    <property type="molecule type" value="Genomic_DNA"/>
</dbReference>
<dbReference type="VEuPathDB" id="TrichDB:TVAG_013630"/>
<sequence>MSECASFIRECWNSRIDMDAFVTEIKTGKYGDVSQIFQYIAEIISNSDFTADYLINCATTIIITYQDKVLSSIETTNNSLVDGCYYIFSQKSQQIISQLTLGTKESAICALKMLEICLSTKNFDLLHSTIHSLVLNPLFSVLIASSRLYSFPDFIKVKNIVTIFLKNQNIEKSVGTTYLKMALFAEKITKTKQIYEMLNATSIIISSLNFWVPEYKLLSLFRTYNVRQIYLAAVQVFFDSPNLSCAYLITNNIFRSLPRIGHKHACINEIEPHTFNGKAVSEILSSFSQELLKKSNSPLTSEELINYICSFPSNYSDEDLPNLVLQYPALSSILVPRFIEISKDPTKISSCMEILKKVSSNPRLEDFRCLIVKQWLLEDMLDCLQMLMNHVVSVSDFNLVWTIFCICFCFLGVLILFLFKKL</sequence>
<keyword evidence="1" id="KW-1133">Transmembrane helix</keyword>
<keyword evidence="3" id="KW-1185">Reference proteome</keyword>
<evidence type="ECO:0000313" key="2">
    <source>
        <dbReference type="EMBL" id="EAY21598.1"/>
    </source>
</evidence>
<feature type="transmembrane region" description="Helical" evidence="1">
    <location>
        <begin position="399"/>
        <end position="419"/>
    </location>
</feature>
<evidence type="ECO:0000256" key="1">
    <source>
        <dbReference type="SAM" id="Phobius"/>
    </source>
</evidence>
<dbReference type="VEuPathDB" id="TrichDB:TVAGG3_0986710"/>
<accession>A2DDB9</accession>
<dbReference type="RefSeq" id="XP_001582584.1">
    <property type="nucleotide sequence ID" value="XM_001582534.1"/>
</dbReference>
<reference evidence="2" key="2">
    <citation type="journal article" date="2007" name="Science">
        <title>Draft genome sequence of the sexually transmitted pathogen Trichomonas vaginalis.</title>
        <authorList>
            <person name="Carlton J.M."/>
            <person name="Hirt R.P."/>
            <person name="Silva J.C."/>
            <person name="Delcher A.L."/>
            <person name="Schatz M."/>
            <person name="Zhao Q."/>
            <person name="Wortman J.R."/>
            <person name="Bidwell S.L."/>
            <person name="Alsmark U.C.M."/>
            <person name="Besteiro S."/>
            <person name="Sicheritz-Ponten T."/>
            <person name="Noel C.J."/>
            <person name="Dacks J.B."/>
            <person name="Foster P.G."/>
            <person name="Simillion C."/>
            <person name="Van de Peer Y."/>
            <person name="Miranda-Saavedra D."/>
            <person name="Barton G.J."/>
            <person name="Westrop G.D."/>
            <person name="Mueller S."/>
            <person name="Dessi D."/>
            <person name="Fiori P.L."/>
            <person name="Ren Q."/>
            <person name="Paulsen I."/>
            <person name="Zhang H."/>
            <person name="Bastida-Corcuera F.D."/>
            <person name="Simoes-Barbosa A."/>
            <person name="Brown M.T."/>
            <person name="Hayes R.D."/>
            <person name="Mukherjee M."/>
            <person name="Okumura C.Y."/>
            <person name="Schneider R."/>
            <person name="Smith A.J."/>
            <person name="Vanacova S."/>
            <person name="Villalvazo M."/>
            <person name="Haas B.J."/>
            <person name="Pertea M."/>
            <person name="Feldblyum T.V."/>
            <person name="Utterback T.R."/>
            <person name="Shu C.L."/>
            <person name="Osoegawa K."/>
            <person name="de Jong P.J."/>
            <person name="Hrdy I."/>
            <person name="Horvathova L."/>
            <person name="Zubacova Z."/>
            <person name="Dolezal P."/>
            <person name="Malik S.B."/>
            <person name="Logsdon J.M. Jr."/>
            <person name="Henze K."/>
            <person name="Gupta A."/>
            <person name="Wang C.C."/>
            <person name="Dunne R.L."/>
            <person name="Upcroft J.A."/>
            <person name="Upcroft P."/>
            <person name="White O."/>
            <person name="Salzberg S.L."/>
            <person name="Tang P."/>
            <person name="Chiu C.-H."/>
            <person name="Lee Y.-S."/>
            <person name="Embley T.M."/>
            <person name="Coombs G.H."/>
            <person name="Mottram J.C."/>
            <person name="Tachezy J."/>
            <person name="Fraser-Liggett C.M."/>
            <person name="Johnson P.J."/>
        </authorList>
    </citation>
    <scope>NUCLEOTIDE SEQUENCE [LARGE SCALE GENOMIC DNA]</scope>
    <source>
        <strain evidence="2">G3</strain>
    </source>
</reference>
<dbReference type="AlphaFoldDB" id="A2DDB9"/>
<keyword evidence="1" id="KW-0812">Transmembrane</keyword>
<dbReference type="Proteomes" id="UP000001542">
    <property type="component" value="Unassembled WGS sequence"/>
</dbReference>